<dbReference type="STRING" id="233100.SAMN05216526_0831"/>
<name>A0A1R3VWS8_9GAMM</name>
<dbReference type="Proteomes" id="UP000223759">
    <property type="component" value="Unassembled WGS sequence"/>
</dbReference>
<organism evidence="1 2">
    <name type="scientific">Ectothiorhodosinus mongolicus</name>
    <dbReference type="NCBI Taxonomy" id="233100"/>
    <lineage>
        <taxon>Bacteria</taxon>
        <taxon>Pseudomonadati</taxon>
        <taxon>Pseudomonadota</taxon>
        <taxon>Gammaproteobacteria</taxon>
        <taxon>Chromatiales</taxon>
        <taxon>Ectothiorhodospiraceae</taxon>
        <taxon>Ectothiorhodosinus</taxon>
    </lineage>
</organism>
<accession>A0A1R3VWS8</accession>
<sequence length="224" mass="24680">MRIAISTRRMIEPVHGEARDAVSEDWYRYLHVISPEIVLLPLLNAPDRVARWASDLEIDAAILSNGNDWGECTARDETERALVDWCRTCGRPVLGVCRGLQVLNALRGGTVETDIASVSGQDHGGTRHDVTLCSPQFVELAGREHIVVNSYHDQGVTISGLGPGLVPFALSDGDVVEGFYHPVEAILGIQWHPERPGAPYDFDMALIGAFLKRGAFWSQPELER</sequence>
<keyword evidence="1" id="KW-0808">Transferase</keyword>
<evidence type="ECO:0000313" key="2">
    <source>
        <dbReference type="Proteomes" id="UP000223759"/>
    </source>
</evidence>
<dbReference type="Gene3D" id="3.40.50.880">
    <property type="match status" value="1"/>
</dbReference>
<dbReference type="InterPro" id="IPR044668">
    <property type="entry name" value="PuuD-like"/>
</dbReference>
<dbReference type="Pfam" id="PF07722">
    <property type="entry name" value="Peptidase_C26"/>
    <property type="match status" value="1"/>
</dbReference>
<reference evidence="1 2" key="1">
    <citation type="submission" date="2017-01" db="EMBL/GenBank/DDBJ databases">
        <authorList>
            <person name="Mah S.A."/>
            <person name="Swanson W.J."/>
            <person name="Moy G.W."/>
            <person name="Vacquier V.D."/>
        </authorList>
    </citation>
    <scope>NUCLEOTIDE SEQUENCE [LARGE SCALE GENOMIC DNA]</scope>
    <source>
        <strain evidence="1 2">M9</strain>
    </source>
</reference>
<protein>
    <submittedName>
        <fullName evidence="1">Putative glutamine amidotransferase</fullName>
    </submittedName>
</protein>
<dbReference type="PANTHER" id="PTHR43235">
    <property type="entry name" value="GLUTAMINE AMIDOTRANSFERASE PB2B2.05-RELATED"/>
    <property type="match status" value="1"/>
</dbReference>
<keyword evidence="2" id="KW-1185">Reference proteome</keyword>
<dbReference type="InterPro" id="IPR011697">
    <property type="entry name" value="Peptidase_C26"/>
</dbReference>
<dbReference type="SUPFAM" id="SSF52317">
    <property type="entry name" value="Class I glutamine amidotransferase-like"/>
    <property type="match status" value="1"/>
</dbReference>
<keyword evidence="1" id="KW-0315">Glutamine amidotransferase</keyword>
<dbReference type="GO" id="GO:0005829">
    <property type="term" value="C:cytosol"/>
    <property type="evidence" value="ECO:0007669"/>
    <property type="project" value="TreeGrafter"/>
</dbReference>
<dbReference type="PANTHER" id="PTHR43235:SF1">
    <property type="entry name" value="GLUTAMINE AMIDOTRANSFERASE PB2B2.05-RELATED"/>
    <property type="match status" value="1"/>
</dbReference>
<dbReference type="GO" id="GO:0016811">
    <property type="term" value="F:hydrolase activity, acting on carbon-nitrogen (but not peptide) bonds, in linear amides"/>
    <property type="evidence" value="ECO:0007669"/>
    <property type="project" value="InterPro"/>
</dbReference>
<dbReference type="GO" id="GO:0016740">
    <property type="term" value="F:transferase activity"/>
    <property type="evidence" value="ECO:0007669"/>
    <property type="project" value="UniProtKB-KW"/>
</dbReference>
<gene>
    <name evidence="1" type="ORF">SAMN05216526_0831</name>
</gene>
<dbReference type="PROSITE" id="PS51273">
    <property type="entry name" value="GATASE_TYPE_1"/>
    <property type="match status" value="1"/>
</dbReference>
<dbReference type="InterPro" id="IPR029062">
    <property type="entry name" value="Class_I_gatase-like"/>
</dbReference>
<dbReference type="AlphaFoldDB" id="A0A1R3VWS8"/>
<proteinExistence type="predicted"/>
<dbReference type="EMBL" id="FTPK01000002">
    <property type="protein sequence ID" value="SIT68356.1"/>
    <property type="molecule type" value="Genomic_DNA"/>
</dbReference>
<evidence type="ECO:0000313" key="1">
    <source>
        <dbReference type="EMBL" id="SIT68356.1"/>
    </source>
</evidence>